<gene>
    <name evidence="2" type="ORF">BJX66DRAFT_340309</name>
</gene>
<name>A0ABR4FYN3_9EURO</name>
<feature type="region of interest" description="Disordered" evidence="1">
    <location>
        <begin position="249"/>
        <end position="268"/>
    </location>
</feature>
<evidence type="ECO:0008006" key="4">
    <source>
        <dbReference type="Google" id="ProtNLM"/>
    </source>
</evidence>
<feature type="compositionally biased region" description="Acidic residues" evidence="1">
    <location>
        <begin position="259"/>
        <end position="268"/>
    </location>
</feature>
<sequence>MSSDTSRAGTPTEDSNSFTPINSPKGRELDEAMKAKQEEQDENISASPAPTQNVKESKSTPAKKTGTTPAKGSGASSTPRKRARKAAGDTTTPTKRAKKDSTGSPSTKGATPRKAALPPVPSSLAEAGTEDKMILNLRDEDKTWGGITKLFISVTGIQVGGTTLRLRHAAMKAKFVEIPDEDATRLLRLKKEIEDKFESEKWARISEAIVADGGGKYPTAALQKKFKQLEKEGVSAASIAANGGVTASTAAANNVNGGGDDEEDEDEE</sequence>
<organism evidence="2 3">
    <name type="scientific">Aspergillus keveii</name>
    <dbReference type="NCBI Taxonomy" id="714993"/>
    <lineage>
        <taxon>Eukaryota</taxon>
        <taxon>Fungi</taxon>
        <taxon>Dikarya</taxon>
        <taxon>Ascomycota</taxon>
        <taxon>Pezizomycotina</taxon>
        <taxon>Eurotiomycetes</taxon>
        <taxon>Eurotiomycetidae</taxon>
        <taxon>Eurotiales</taxon>
        <taxon>Aspergillaceae</taxon>
        <taxon>Aspergillus</taxon>
        <taxon>Aspergillus subgen. Nidulantes</taxon>
    </lineage>
</organism>
<feature type="compositionally biased region" description="Polar residues" evidence="1">
    <location>
        <begin position="1"/>
        <end position="22"/>
    </location>
</feature>
<evidence type="ECO:0000256" key="1">
    <source>
        <dbReference type="SAM" id="MobiDB-lite"/>
    </source>
</evidence>
<evidence type="ECO:0000313" key="3">
    <source>
        <dbReference type="Proteomes" id="UP001610563"/>
    </source>
</evidence>
<feature type="compositionally biased region" description="Basic and acidic residues" evidence="1">
    <location>
        <begin position="25"/>
        <end position="38"/>
    </location>
</feature>
<evidence type="ECO:0000313" key="2">
    <source>
        <dbReference type="EMBL" id="KAL2788387.1"/>
    </source>
</evidence>
<reference evidence="2 3" key="1">
    <citation type="submission" date="2024-07" db="EMBL/GenBank/DDBJ databases">
        <title>Section-level genome sequencing and comparative genomics of Aspergillus sections Usti and Cavernicolus.</title>
        <authorList>
            <consortium name="Lawrence Berkeley National Laboratory"/>
            <person name="Nybo J.L."/>
            <person name="Vesth T.C."/>
            <person name="Theobald S."/>
            <person name="Frisvad J.C."/>
            <person name="Larsen T.O."/>
            <person name="Kjaerboelling I."/>
            <person name="Rothschild-Mancinelli K."/>
            <person name="Lyhne E.K."/>
            <person name="Kogle M.E."/>
            <person name="Barry K."/>
            <person name="Clum A."/>
            <person name="Na H."/>
            <person name="Ledsgaard L."/>
            <person name="Lin J."/>
            <person name="Lipzen A."/>
            <person name="Kuo A."/>
            <person name="Riley R."/>
            <person name="Mondo S."/>
            <person name="Labutti K."/>
            <person name="Haridas S."/>
            <person name="Pangalinan J."/>
            <person name="Salamov A.A."/>
            <person name="Simmons B.A."/>
            <person name="Magnuson J.K."/>
            <person name="Chen J."/>
            <person name="Drula E."/>
            <person name="Henrissat B."/>
            <person name="Wiebenga A."/>
            <person name="Lubbers R.J."/>
            <person name="Gomes A.C."/>
            <person name="Makela M.R."/>
            <person name="Stajich J."/>
            <person name="Grigoriev I.V."/>
            <person name="Mortensen U.H."/>
            <person name="De Vries R.P."/>
            <person name="Baker S.E."/>
            <person name="Andersen M.R."/>
        </authorList>
    </citation>
    <scope>NUCLEOTIDE SEQUENCE [LARGE SCALE GENOMIC DNA]</scope>
    <source>
        <strain evidence="2 3">CBS 209.92</strain>
    </source>
</reference>
<feature type="region of interest" description="Disordered" evidence="1">
    <location>
        <begin position="1"/>
        <end position="127"/>
    </location>
</feature>
<protein>
    <recommendedName>
        <fullName evidence="4">Transcriptional regulator</fullName>
    </recommendedName>
</protein>
<dbReference type="Proteomes" id="UP001610563">
    <property type="component" value="Unassembled WGS sequence"/>
</dbReference>
<feature type="compositionally biased region" description="Low complexity" evidence="1">
    <location>
        <begin position="59"/>
        <end position="78"/>
    </location>
</feature>
<keyword evidence="3" id="KW-1185">Reference proteome</keyword>
<dbReference type="EMBL" id="JBFTWV010000080">
    <property type="protein sequence ID" value="KAL2788387.1"/>
    <property type="molecule type" value="Genomic_DNA"/>
</dbReference>
<proteinExistence type="predicted"/>
<comment type="caution">
    <text evidence="2">The sequence shown here is derived from an EMBL/GenBank/DDBJ whole genome shotgun (WGS) entry which is preliminary data.</text>
</comment>
<feature type="compositionally biased region" description="Polar residues" evidence="1">
    <location>
        <begin position="43"/>
        <end position="54"/>
    </location>
</feature>
<accession>A0ABR4FYN3</accession>